<dbReference type="InterPro" id="IPR000801">
    <property type="entry name" value="Esterase-like"/>
</dbReference>
<sequence>MKKILIAAAALTLGVTAFAQQALFGGAGVESPVINADGTVTFRYQDPKAVRVEVTGDFLPTQKMEVEFNGQKMSYDTPGVGVLKEGKNGVWEYTTPFKVAPEMYTYTFNVDGKSMIDPNNVFVNRDIASLTSVLLVPEAGARSDLYAIHRVPHGTVSKVWYPSATAGFDRRLTVYTPAGYENNPKAKYPVLYVLHGIGGDEDAWVTQGRATQILDNLIARGEAKPMIVVFTNGNISQEAAPLENSTGYTRPTMSLPQTMEGTFETSFPEVVKFIDSHYRTIAKKQGRAICGLSMGGFHTLYITLNNPDMFNYSGMFSAAIGTGSEQQAAHKEVYENIDGKLATYFAKKPALLWIGIGKTDFLIQANNDFRAKLDAAGYPYKYMETDGGHIWRNWRIYLSEFVPLIFK</sequence>
<feature type="chain" id="PRO_5028864059" evidence="1">
    <location>
        <begin position="20"/>
        <end position="407"/>
    </location>
</feature>
<dbReference type="SUPFAM" id="SSF53474">
    <property type="entry name" value="alpha/beta-Hydrolases"/>
    <property type="match status" value="1"/>
</dbReference>
<dbReference type="PANTHER" id="PTHR48098:SF1">
    <property type="entry name" value="DIACYLGLYCEROL ACYLTRANSFERASE_MYCOLYLTRANSFERASE AG85A"/>
    <property type="match status" value="1"/>
</dbReference>
<evidence type="ECO:0000313" key="2">
    <source>
        <dbReference type="EMBL" id="QNT09071.1"/>
    </source>
</evidence>
<dbReference type="InterPro" id="IPR013783">
    <property type="entry name" value="Ig-like_fold"/>
</dbReference>
<dbReference type="Gene3D" id="2.60.40.10">
    <property type="entry name" value="Immunoglobulins"/>
    <property type="match status" value="1"/>
</dbReference>
<protein>
    <submittedName>
        <fullName evidence="2">Esterase</fullName>
    </submittedName>
</protein>
<gene>
    <name evidence="2" type="primary">estCR</name>
</gene>
<dbReference type="GO" id="GO:0016747">
    <property type="term" value="F:acyltransferase activity, transferring groups other than amino-acyl groups"/>
    <property type="evidence" value="ECO:0007669"/>
    <property type="project" value="TreeGrafter"/>
</dbReference>
<dbReference type="EMBL" id="MN863797">
    <property type="protein sequence ID" value="QNT09071.1"/>
    <property type="molecule type" value="Genomic_DNA"/>
</dbReference>
<dbReference type="InterPro" id="IPR029058">
    <property type="entry name" value="AB_hydrolase_fold"/>
</dbReference>
<proteinExistence type="predicted"/>
<dbReference type="InterPro" id="IPR050583">
    <property type="entry name" value="Mycobacterial_A85_antigen"/>
</dbReference>
<organism evidence="2">
    <name type="scientific">uncultured Bacteroidales bacterium</name>
    <dbReference type="NCBI Taxonomy" id="194843"/>
    <lineage>
        <taxon>Bacteria</taxon>
        <taxon>Pseudomonadati</taxon>
        <taxon>Bacteroidota</taxon>
        <taxon>Bacteroidia</taxon>
        <taxon>Bacteroidales</taxon>
        <taxon>environmental samples</taxon>
    </lineage>
</organism>
<evidence type="ECO:0000256" key="1">
    <source>
        <dbReference type="SAM" id="SignalP"/>
    </source>
</evidence>
<keyword evidence="1" id="KW-0732">Signal</keyword>
<dbReference type="SUPFAM" id="SSF81296">
    <property type="entry name" value="E set domains"/>
    <property type="match status" value="1"/>
</dbReference>
<dbReference type="InterPro" id="IPR014756">
    <property type="entry name" value="Ig_E-set"/>
</dbReference>
<dbReference type="AlphaFoldDB" id="A0A7H1JE42"/>
<dbReference type="Pfam" id="PF00756">
    <property type="entry name" value="Esterase"/>
    <property type="match status" value="1"/>
</dbReference>
<dbReference type="PANTHER" id="PTHR48098">
    <property type="entry name" value="ENTEROCHELIN ESTERASE-RELATED"/>
    <property type="match status" value="1"/>
</dbReference>
<dbReference type="CDD" id="cd11294">
    <property type="entry name" value="E_set_Esterase_like_N"/>
    <property type="match status" value="1"/>
</dbReference>
<dbReference type="Gene3D" id="3.40.50.1820">
    <property type="entry name" value="alpha/beta hydrolase"/>
    <property type="match status" value="1"/>
</dbReference>
<accession>A0A7H1JE42</accession>
<name>A0A7H1JE42_9BACT</name>
<feature type="signal peptide" evidence="1">
    <location>
        <begin position="1"/>
        <end position="19"/>
    </location>
</feature>
<reference evidence="2" key="1">
    <citation type="submission" date="2019-12" db="EMBL/GenBank/DDBJ databases">
        <title>Coning and characterization of a new thermostable esterase from camel rumen.</title>
        <authorList>
            <person name="Jakhesara S.J."/>
            <person name="Tulsani N.J."/>
            <person name="Panchal K.J."/>
            <person name="Mankad P.M."/>
        </authorList>
    </citation>
    <scope>NUCLEOTIDE SEQUENCE</scope>
</reference>